<dbReference type="AlphaFoldDB" id="A0A8G1QYF1"/>
<dbReference type="PANTHER" id="PTHR33973">
    <property type="entry name" value="OS07G0153300 PROTEIN"/>
    <property type="match status" value="1"/>
</dbReference>
<dbReference type="EMBL" id="KZ825069">
    <property type="protein sequence ID" value="RAH55306.1"/>
    <property type="molecule type" value="Genomic_DNA"/>
</dbReference>
<keyword evidence="1" id="KW-0812">Transmembrane</keyword>
<dbReference type="Proteomes" id="UP000249526">
    <property type="component" value="Unassembled WGS sequence"/>
</dbReference>
<evidence type="ECO:0000256" key="1">
    <source>
        <dbReference type="SAM" id="Phobius"/>
    </source>
</evidence>
<dbReference type="RefSeq" id="XP_025513228.1">
    <property type="nucleotide sequence ID" value="XM_025656248.1"/>
</dbReference>
<dbReference type="Pfam" id="PF07103">
    <property type="entry name" value="DUF1365"/>
    <property type="match status" value="1"/>
</dbReference>
<keyword evidence="1" id="KW-0472">Membrane</keyword>
<dbReference type="GeneID" id="37159650"/>
<evidence type="ECO:0000313" key="2">
    <source>
        <dbReference type="EMBL" id="RAH55306.1"/>
    </source>
</evidence>
<evidence type="ECO:0000313" key="3">
    <source>
        <dbReference type="Proteomes" id="UP000249526"/>
    </source>
</evidence>
<organism evidence="2 3">
    <name type="scientific">Aspergillus piperis CBS 112811</name>
    <dbReference type="NCBI Taxonomy" id="1448313"/>
    <lineage>
        <taxon>Eukaryota</taxon>
        <taxon>Fungi</taxon>
        <taxon>Dikarya</taxon>
        <taxon>Ascomycota</taxon>
        <taxon>Pezizomycotina</taxon>
        <taxon>Eurotiomycetes</taxon>
        <taxon>Eurotiomycetidae</taxon>
        <taxon>Eurotiales</taxon>
        <taxon>Aspergillaceae</taxon>
        <taxon>Aspergillus</taxon>
        <taxon>Aspergillus subgen. Circumdati</taxon>
    </lineage>
</organism>
<dbReference type="InterPro" id="IPR010775">
    <property type="entry name" value="DUF1365"/>
</dbReference>
<feature type="transmembrane region" description="Helical" evidence="1">
    <location>
        <begin position="28"/>
        <end position="48"/>
    </location>
</feature>
<dbReference type="PANTHER" id="PTHR33973:SF4">
    <property type="entry name" value="OS07G0153300 PROTEIN"/>
    <property type="match status" value="1"/>
</dbReference>
<name>A0A8G1QYF1_9EURO</name>
<reference evidence="2 3" key="1">
    <citation type="submission" date="2018-02" db="EMBL/GenBank/DDBJ databases">
        <title>The genomes of Aspergillus section Nigri reveals drivers in fungal speciation.</title>
        <authorList>
            <consortium name="DOE Joint Genome Institute"/>
            <person name="Vesth T.C."/>
            <person name="Nybo J."/>
            <person name="Theobald S."/>
            <person name="Brandl J."/>
            <person name="Frisvad J.C."/>
            <person name="Nielsen K.F."/>
            <person name="Lyhne E.K."/>
            <person name="Kogle M.E."/>
            <person name="Kuo A."/>
            <person name="Riley R."/>
            <person name="Clum A."/>
            <person name="Nolan M."/>
            <person name="Lipzen A."/>
            <person name="Salamov A."/>
            <person name="Henrissat B."/>
            <person name="Wiebenga A."/>
            <person name="De vries R.P."/>
            <person name="Grigoriev I.V."/>
            <person name="Mortensen U.H."/>
            <person name="Andersen M.R."/>
            <person name="Baker S.E."/>
        </authorList>
    </citation>
    <scope>NUCLEOTIDE SEQUENCE [LARGE SCALE GENOMIC DNA]</scope>
    <source>
        <strain evidence="2 3">CBS 112811</strain>
    </source>
</reference>
<keyword evidence="1" id="KW-1133">Transmembrane helix</keyword>
<protein>
    <submittedName>
        <fullName evidence="2">Uncharacterized protein</fullName>
    </submittedName>
</protein>
<proteinExistence type="predicted"/>
<accession>A0A8G1QYF1</accession>
<sequence length="673" mass="76651">MLFKNLVYLVFVATYLFSKRDAGLQEILGLLLFLVVASILFLFIRLVMAALSRQRLIVHNPHVKREFLGKPLLFPAKLSHARRFPVNERYNYWYDYFMVGIPVGFRGRIGNLISIDNNPTSESILEKCWFTIDPARYLEPGSSDLTLEEKLHIFLTNIGENPKEFPYAYMLSVPQFLWWQKFVITYWYLYSPARELTAMIMEVNNSFYERRNIFFRLSQDGMPVDEPPHPPSTIVASAKGVSESVSLHSLSSASKKKYYKGYYDKVFFGSPFEKVGGYILSKTVDILQGPSLQSTLSSNDPDGQVKVTSRLASWGDPVDPLTASGWTIAQFIARWTHVGVMSWPRIVKEALRIRFRGNLKYLQRPEVHPGANPRKETNVERSLEPFFREYLSQLAAHCTFPLCIEYISPRSINFDRLTFNSPIAPTSHPRPVLVIETLTPRFYTSFTEHPDAKTAFTRETALRPTNSDPSSRYLSVSDPFLLDKLLATSGPSIEASLNKASKSITKDQTDQDGITTALLRFIIRKVRGSSHETLIDRFVFQDHGRLSPAQRRAYLFSVLHYRLSLRLPIESQAMVMLGFITARAMIVGGLLDAFYSTWAREGLGNWVRDGAGITPVKGALVFAGWDMINNYIGQFHINPFAWGGGGCKMLVLLGRRILDGSDLMFNLWRHLRT</sequence>
<keyword evidence="3" id="KW-1185">Reference proteome</keyword>
<gene>
    <name evidence="2" type="ORF">BO85DRAFT_377062</name>
</gene>